<evidence type="ECO:0000313" key="2">
    <source>
        <dbReference type="EMBL" id="RXI96269.1"/>
    </source>
</evidence>
<evidence type="ECO:0000256" key="1">
    <source>
        <dbReference type="SAM" id="Phobius"/>
    </source>
</evidence>
<dbReference type="NCBIfam" id="NF041644">
    <property type="entry name" value="CBO0543_fam"/>
    <property type="match status" value="1"/>
</dbReference>
<feature type="transmembrane region" description="Helical" evidence="1">
    <location>
        <begin position="160"/>
        <end position="182"/>
    </location>
</feature>
<feature type="transmembrane region" description="Helical" evidence="1">
    <location>
        <begin position="127"/>
        <end position="154"/>
    </location>
</feature>
<proteinExistence type="predicted"/>
<organism evidence="2 3">
    <name type="scientific">Anaerobacillus alkaliphilus</name>
    <dbReference type="NCBI Taxonomy" id="1548597"/>
    <lineage>
        <taxon>Bacteria</taxon>
        <taxon>Bacillati</taxon>
        <taxon>Bacillota</taxon>
        <taxon>Bacilli</taxon>
        <taxon>Bacillales</taxon>
        <taxon>Bacillaceae</taxon>
        <taxon>Anaerobacillus</taxon>
    </lineage>
</organism>
<feature type="transmembrane region" description="Helical" evidence="1">
    <location>
        <begin position="94"/>
        <end position="115"/>
    </location>
</feature>
<comment type="caution">
    <text evidence="2">The sequence shown here is derived from an EMBL/GenBank/DDBJ whole genome shotgun (WGS) entry which is preliminary data.</text>
</comment>
<name>A0A4V1LFS1_9BACI</name>
<dbReference type="OrthoDB" id="2591789at2"/>
<keyword evidence="1" id="KW-0812">Transmembrane</keyword>
<sequence length="193" mass="22676">MKTERLEALREVTLLTEKLSTLQIEYWQEYSNINTWGFKAVLLMFIIPLVVLYFTIDRENILLLGFYGLNIHVWFSYINIASVKQGFIEYPYELIPFIPGNLSLDAALIPVLYMLVYQWTIKHRKNFYIYSFALTVILAFAFKPFLAIVNLIVLNEGTNYVHIFIAYCIIFLLSRIITVIFLKMQRNPSIPNN</sequence>
<keyword evidence="3" id="KW-1185">Reference proteome</keyword>
<dbReference type="AlphaFoldDB" id="A0A4V1LFS1"/>
<evidence type="ECO:0000313" key="3">
    <source>
        <dbReference type="Proteomes" id="UP000290649"/>
    </source>
</evidence>
<keyword evidence="1" id="KW-1133">Transmembrane helix</keyword>
<dbReference type="EMBL" id="QOUX01000047">
    <property type="protein sequence ID" value="RXI96269.1"/>
    <property type="molecule type" value="Genomic_DNA"/>
</dbReference>
<feature type="transmembrane region" description="Helical" evidence="1">
    <location>
        <begin position="36"/>
        <end position="54"/>
    </location>
</feature>
<protein>
    <submittedName>
        <fullName evidence="2">Uncharacterized protein</fullName>
    </submittedName>
</protein>
<keyword evidence="1" id="KW-0472">Membrane</keyword>
<accession>A0A4V1LFS1</accession>
<feature type="transmembrane region" description="Helical" evidence="1">
    <location>
        <begin position="61"/>
        <end position="82"/>
    </location>
</feature>
<dbReference type="InterPro" id="IPR048147">
    <property type="entry name" value="CBO0543-like"/>
</dbReference>
<reference evidence="2 3" key="1">
    <citation type="journal article" date="2019" name="Int. J. Syst. Evol. Microbiol.">
        <title>Anaerobacillus alkaliphilus sp. nov., a novel alkaliphilic and moderately halophilic bacterium.</title>
        <authorList>
            <person name="Borsodi A.K."/>
            <person name="Aszalos J.M."/>
            <person name="Bihari P."/>
            <person name="Nagy I."/>
            <person name="Schumann P."/>
            <person name="Sproer C."/>
            <person name="Kovacs A.L."/>
            <person name="Boka K."/>
            <person name="Dobosy P."/>
            <person name="Ovari M."/>
            <person name="Szili-Kovacs T."/>
            <person name="Toth E."/>
        </authorList>
    </citation>
    <scope>NUCLEOTIDE SEQUENCE [LARGE SCALE GENOMIC DNA]</scope>
    <source>
        <strain evidence="2 3">B16-10</strain>
    </source>
</reference>
<gene>
    <name evidence="2" type="ORF">DS745_21275</name>
</gene>
<dbReference type="Proteomes" id="UP000290649">
    <property type="component" value="Unassembled WGS sequence"/>
</dbReference>
<dbReference type="RefSeq" id="WP_129080248.1">
    <property type="nucleotide sequence ID" value="NZ_QOUX01000047.1"/>
</dbReference>